<sequence>MGEDILLARHGDHIIRLRQDARAGQTVATLRDGSSDAAPNHLDGGASHLSPADRTGRQLVALASDHHAESRRELRFLARLSVAWLLISAVALGAMVWFAATFMDPQDLQALMTGYLGYPPR</sequence>
<dbReference type="EMBL" id="BMLQ01000003">
    <property type="protein sequence ID" value="GGO43861.1"/>
    <property type="molecule type" value="Genomic_DNA"/>
</dbReference>
<keyword evidence="3" id="KW-1185">Reference proteome</keyword>
<comment type="caution">
    <text evidence="2">The sequence shown here is derived from an EMBL/GenBank/DDBJ whole genome shotgun (WGS) entry which is preliminary data.</text>
</comment>
<reference evidence="3" key="1">
    <citation type="journal article" date="2019" name="Int. J. Syst. Evol. Microbiol.">
        <title>The Global Catalogue of Microorganisms (GCM) 10K type strain sequencing project: providing services to taxonomists for standard genome sequencing and annotation.</title>
        <authorList>
            <consortium name="The Broad Institute Genomics Platform"/>
            <consortium name="The Broad Institute Genome Sequencing Center for Infectious Disease"/>
            <person name="Wu L."/>
            <person name="Ma J."/>
        </authorList>
    </citation>
    <scope>NUCLEOTIDE SEQUENCE [LARGE SCALE GENOMIC DNA]</scope>
    <source>
        <strain evidence="3">CGMCC 1.7064</strain>
    </source>
</reference>
<proteinExistence type="predicted"/>
<keyword evidence="1" id="KW-0812">Transmembrane</keyword>
<name>A0ABQ2LVT8_9MICC</name>
<protein>
    <submittedName>
        <fullName evidence="2">Uncharacterized protein</fullName>
    </submittedName>
</protein>
<evidence type="ECO:0000313" key="2">
    <source>
        <dbReference type="EMBL" id="GGO43861.1"/>
    </source>
</evidence>
<feature type="transmembrane region" description="Helical" evidence="1">
    <location>
        <begin position="76"/>
        <end position="100"/>
    </location>
</feature>
<keyword evidence="1" id="KW-1133">Transmembrane helix</keyword>
<organism evidence="2 3">
    <name type="scientific">Citricoccus zhacaiensis</name>
    <dbReference type="NCBI Taxonomy" id="489142"/>
    <lineage>
        <taxon>Bacteria</taxon>
        <taxon>Bacillati</taxon>
        <taxon>Actinomycetota</taxon>
        <taxon>Actinomycetes</taxon>
        <taxon>Micrococcales</taxon>
        <taxon>Micrococcaceae</taxon>
        <taxon>Citricoccus</taxon>
    </lineage>
</organism>
<dbReference type="Proteomes" id="UP000642509">
    <property type="component" value="Unassembled WGS sequence"/>
</dbReference>
<accession>A0ABQ2LVT8</accession>
<evidence type="ECO:0000313" key="3">
    <source>
        <dbReference type="Proteomes" id="UP000642509"/>
    </source>
</evidence>
<keyword evidence="1" id="KW-0472">Membrane</keyword>
<gene>
    <name evidence="2" type="ORF">GCM10010977_12980</name>
</gene>
<evidence type="ECO:0000256" key="1">
    <source>
        <dbReference type="SAM" id="Phobius"/>
    </source>
</evidence>